<proteinExistence type="predicted"/>
<dbReference type="AlphaFoldDB" id="W9R2E4"/>
<evidence type="ECO:0000313" key="1">
    <source>
        <dbReference type="EMBL" id="EXB65297.1"/>
    </source>
</evidence>
<protein>
    <submittedName>
        <fullName evidence="1">Uncharacterized protein</fullName>
    </submittedName>
</protein>
<name>W9R2E4_9ROSA</name>
<keyword evidence="2" id="KW-1185">Reference proteome</keyword>
<evidence type="ECO:0000313" key="2">
    <source>
        <dbReference type="Proteomes" id="UP000030645"/>
    </source>
</evidence>
<reference evidence="2" key="1">
    <citation type="submission" date="2013-01" db="EMBL/GenBank/DDBJ databases">
        <title>Draft Genome Sequence of a Mulberry Tree, Morus notabilis C.K. Schneid.</title>
        <authorList>
            <person name="He N."/>
            <person name="Zhao S."/>
        </authorList>
    </citation>
    <scope>NUCLEOTIDE SEQUENCE</scope>
</reference>
<accession>W9R2E4</accession>
<gene>
    <name evidence="1" type="ORF">L484_025376</name>
</gene>
<organism evidence="1 2">
    <name type="scientific">Morus notabilis</name>
    <dbReference type="NCBI Taxonomy" id="981085"/>
    <lineage>
        <taxon>Eukaryota</taxon>
        <taxon>Viridiplantae</taxon>
        <taxon>Streptophyta</taxon>
        <taxon>Embryophyta</taxon>
        <taxon>Tracheophyta</taxon>
        <taxon>Spermatophyta</taxon>
        <taxon>Magnoliopsida</taxon>
        <taxon>eudicotyledons</taxon>
        <taxon>Gunneridae</taxon>
        <taxon>Pentapetalae</taxon>
        <taxon>rosids</taxon>
        <taxon>fabids</taxon>
        <taxon>Rosales</taxon>
        <taxon>Moraceae</taxon>
        <taxon>Moreae</taxon>
        <taxon>Morus</taxon>
    </lineage>
</organism>
<dbReference type="EMBL" id="KE344510">
    <property type="protein sequence ID" value="EXB65297.1"/>
    <property type="molecule type" value="Genomic_DNA"/>
</dbReference>
<sequence length="101" mass="11940">MVVGRKERRAGELIDHKNRQCSSSAMVVGRKEIIAVKLFRGGDERISFLLSNGGDEEVSLSSKQSYILLRWQWEERREERASTTKTDSEALLRWWWEERRE</sequence>
<dbReference type="Proteomes" id="UP000030645">
    <property type="component" value="Unassembled WGS sequence"/>
</dbReference>